<proteinExistence type="predicted"/>
<evidence type="ECO:0000313" key="1">
    <source>
        <dbReference type="EMBL" id="TNN53511.1"/>
    </source>
</evidence>
<dbReference type="Proteomes" id="UP000314294">
    <property type="component" value="Unassembled WGS sequence"/>
</dbReference>
<sequence>MILWMKTEEMAVGELLERLRTVTQSIVITSISLCSPSFVRSFSQIGLISCTASSLKAFSAVLIVQPFPLNFYGCWRAAGLWGGVACPRMKGGSPFSLISCLSVAWCFRCGSSQVF</sequence>
<dbReference type="EMBL" id="SRLO01000514">
    <property type="protein sequence ID" value="TNN53511.1"/>
    <property type="molecule type" value="Genomic_DNA"/>
</dbReference>
<keyword evidence="2" id="KW-1185">Reference proteome</keyword>
<protein>
    <submittedName>
        <fullName evidence="1">Uncharacterized protein</fullName>
    </submittedName>
</protein>
<dbReference type="AlphaFoldDB" id="A0A4Z2GJX8"/>
<organism evidence="1 2">
    <name type="scientific">Liparis tanakae</name>
    <name type="common">Tanaka's snailfish</name>
    <dbReference type="NCBI Taxonomy" id="230148"/>
    <lineage>
        <taxon>Eukaryota</taxon>
        <taxon>Metazoa</taxon>
        <taxon>Chordata</taxon>
        <taxon>Craniata</taxon>
        <taxon>Vertebrata</taxon>
        <taxon>Euteleostomi</taxon>
        <taxon>Actinopterygii</taxon>
        <taxon>Neopterygii</taxon>
        <taxon>Teleostei</taxon>
        <taxon>Neoteleostei</taxon>
        <taxon>Acanthomorphata</taxon>
        <taxon>Eupercaria</taxon>
        <taxon>Perciformes</taxon>
        <taxon>Cottioidei</taxon>
        <taxon>Cottales</taxon>
        <taxon>Liparidae</taxon>
        <taxon>Liparis</taxon>
    </lineage>
</organism>
<reference evidence="1 2" key="1">
    <citation type="submission" date="2019-03" db="EMBL/GenBank/DDBJ databases">
        <title>First draft genome of Liparis tanakae, snailfish: a comprehensive survey of snailfish specific genes.</title>
        <authorList>
            <person name="Kim W."/>
            <person name="Song I."/>
            <person name="Jeong J.-H."/>
            <person name="Kim D."/>
            <person name="Kim S."/>
            <person name="Ryu S."/>
            <person name="Song J.Y."/>
            <person name="Lee S.K."/>
        </authorList>
    </citation>
    <scope>NUCLEOTIDE SEQUENCE [LARGE SCALE GENOMIC DNA]</scope>
    <source>
        <tissue evidence="1">Muscle</tissue>
    </source>
</reference>
<evidence type="ECO:0000313" key="2">
    <source>
        <dbReference type="Proteomes" id="UP000314294"/>
    </source>
</evidence>
<accession>A0A4Z2GJX8</accession>
<comment type="caution">
    <text evidence="1">The sequence shown here is derived from an EMBL/GenBank/DDBJ whole genome shotgun (WGS) entry which is preliminary data.</text>
</comment>
<name>A0A4Z2GJX8_9TELE</name>
<gene>
    <name evidence="1" type="ORF">EYF80_036284</name>
</gene>